<gene>
    <name evidence="2" type="ORF">BK007_01940</name>
</gene>
<reference evidence="2 3" key="1">
    <citation type="submission" date="2016-10" db="EMBL/GenBank/DDBJ databases">
        <title>Comparative genomics between deep and shallow subseafloor isolates.</title>
        <authorList>
            <person name="Ishii S."/>
            <person name="Miller J.R."/>
            <person name="Sutton G."/>
            <person name="Suzuki S."/>
            <person name="Methe B."/>
            <person name="Inagaki F."/>
            <person name="Imachi H."/>
        </authorList>
    </citation>
    <scope>NUCLEOTIDE SEQUENCE [LARGE SCALE GENOMIC DNA]</scope>
    <source>
        <strain evidence="2 3">MO-MB1</strain>
    </source>
</reference>
<protein>
    <submittedName>
        <fullName evidence="2">Uncharacterized protein</fullName>
    </submittedName>
</protein>
<feature type="transmembrane region" description="Helical" evidence="1">
    <location>
        <begin position="312"/>
        <end position="334"/>
    </location>
</feature>
<evidence type="ECO:0000313" key="2">
    <source>
        <dbReference type="EMBL" id="AUB54900.1"/>
    </source>
</evidence>
<dbReference type="OrthoDB" id="68608at2157"/>
<keyword evidence="1" id="KW-0812">Transmembrane</keyword>
<dbReference type="EMBL" id="CP017766">
    <property type="protein sequence ID" value="AUB54900.1"/>
    <property type="molecule type" value="Genomic_DNA"/>
</dbReference>
<dbReference type="Proteomes" id="UP000232806">
    <property type="component" value="Chromosome"/>
</dbReference>
<sequence length="370" mass="40622">MSGGITIKDNRKISKFKDYLKGMGIVRGWVIILIVILATVGGSLIWVTYQNTAQDFVNIGEAINPDVVESGLTAEDYQDPAAAEKVTVGIYLDRIKSMNIKDNLWAADFYIWFKWKGDLNPGDSFQIIDGTVSDKDVQLIKNGTVGDENYALYKVAATITKKFDMNRFPVDDQFLTIVVQDTTDQRDKLIFVPDREGSSVGNNVNVPGYGINSFNMTEKPFSYNSTMGDPSVSSGIFSQLRTGILLSREDNTVLFVSLIGMFIAVLAALSSLFIMSFQGRFSMEGASMFVLITNMVLVTNMVPTGVITVGHYVASLAFFVVAICLVESAISIHYNNQGEKDLARRLDMVTAPILAVGFIAIVTAMILAAW</sequence>
<evidence type="ECO:0000313" key="3">
    <source>
        <dbReference type="Proteomes" id="UP000232806"/>
    </source>
</evidence>
<dbReference type="Gene3D" id="2.70.170.10">
    <property type="entry name" value="Neurotransmitter-gated ion-channel ligand-binding domain"/>
    <property type="match status" value="1"/>
</dbReference>
<dbReference type="GeneID" id="35120314"/>
<feature type="transmembrane region" description="Helical" evidence="1">
    <location>
        <begin position="286"/>
        <end position="306"/>
    </location>
</feature>
<proteinExistence type="predicted"/>
<evidence type="ECO:0000256" key="1">
    <source>
        <dbReference type="SAM" id="Phobius"/>
    </source>
</evidence>
<dbReference type="InterPro" id="IPR036734">
    <property type="entry name" value="Neur_chan_lig-bd_sf"/>
</dbReference>
<feature type="transmembrane region" description="Helical" evidence="1">
    <location>
        <begin position="346"/>
        <end position="369"/>
    </location>
</feature>
<accession>A0A2H4VA01</accession>
<dbReference type="GO" id="GO:0005230">
    <property type="term" value="F:extracellular ligand-gated monoatomic ion channel activity"/>
    <property type="evidence" value="ECO:0007669"/>
    <property type="project" value="InterPro"/>
</dbReference>
<dbReference type="RefSeq" id="WP_100904876.1">
    <property type="nucleotide sequence ID" value="NZ_CP017766.1"/>
</dbReference>
<dbReference type="AlphaFoldDB" id="A0A2H4VA01"/>
<keyword evidence="1" id="KW-1133">Transmembrane helix</keyword>
<name>A0A2H4VA01_9EURY</name>
<organism evidence="2 3">
    <name type="scientific">Methanobacterium subterraneum</name>
    <dbReference type="NCBI Taxonomy" id="59277"/>
    <lineage>
        <taxon>Archaea</taxon>
        <taxon>Methanobacteriati</taxon>
        <taxon>Methanobacteriota</taxon>
        <taxon>Methanomada group</taxon>
        <taxon>Methanobacteria</taxon>
        <taxon>Methanobacteriales</taxon>
        <taxon>Methanobacteriaceae</taxon>
        <taxon>Methanobacterium</taxon>
    </lineage>
</organism>
<keyword evidence="1" id="KW-0472">Membrane</keyword>
<dbReference type="GO" id="GO:0016020">
    <property type="term" value="C:membrane"/>
    <property type="evidence" value="ECO:0007669"/>
    <property type="project" value="InterPro"/>
</dbReference>
<feature type="transmembrane region" description="Helical" evidence="1">
    <location>
        <begin position="25"/>
        <end position="49"/>
    </location>
</feature>
<feature type="transmembrane region" description="Helical" evidence="1">
    <location>
        <begin position="253"/>
        <end position="274"/>
    </location>
</feature>
<dbReference type="SUPFAM" id="SSF63712">
    <property type="entry name" value="Nicotinic receptor ligand binding domain-like"/>
    <property type="match status" value="1"/>
</dbReference>